<protein>
    <submittedName>
        <fullName evidence="3">T9SS type A sorting domain-containing protein</fullName>
    </submittedName>
</protein>
<evidence type="ECO:0000313" key="3">
    <source>
        <dbReference type="EMBL" id="MVO08526.1"/>
    </source>
</evidence>
<dbReference type="Pfam" id="PF18962">
    <property type="entry name" value="Por_Secre_tail"/>
    <property type="match status" value="1"/>
</dbReference>
<keyword evidence="4" id="KW-1185">Reference proteome</keyword>
<name>A0A6I4IRV1_9FLAO</name>
<feature type="domain" description="Secretion system C-terminal sorting" evidence="2">
    <location>
        <begin position="208"/>
        <end position="280"/>
    </location>
</feature>
<dbReference type="InterPro" id="IPR026444">
    <property type="entry name" value="Secre_tail"/>
</dbReference>
<reference evidence="4" key="1">
    <citation type="submission" date="2019-05" db="EMBL/GenBank/DDBJ databases">
        <title>Flavobacterium profundi sp. nov., isolated from a deep-sea seamount.</title>
        <authorList>
            <person name="Zhang D.-C."/>
        </authorList>
    </citation>
    <scope>NUCLEOTIDE SEQUENCE [LARGE SCALE GENOMIC DNA]</scope>
    <source>
        <strain evidence="4">TP390</strain>
    </source>
</reference>
<evidence type="ECO:0000313" key="4">
    <source>
        <dbReference type="Proteomes" id="UP000431264"/>
    </source>
</evidence>
<gene>
    <name evidence="3" type="ORF">GOQ30_05025</name>
</gene>
<dbReference type="RefSeq" id="WP_140996911.1">
    <property type="nucleotide sequence ID" value="NZ_VDCZ01000002.1"/>
</dbReference>
<dbReference type="OrthoDB" id="667194at2"/>
<keyword evidence="1" id="KW-0732">Signal</keyword>
<evidence type="ECO:0000256" key="1">
    <source>
        <dbReference type="ARBA" id="ARBA00022729"/>
    </source>
</evidence>
<dbReference type="EMBL" id="WQLW01000002">
    <property type="protein sequence ID" value="MVO08526.1"/>
    <property type="molecule type" value="Genomic_DNA"/>
</dbReference>
<dbReference type="Proteomes" id="UP000431264">
    <property type="component" value="Unassembled WGS sequence"/>
</dbReference>
<organism evidence="3 4">
    <name type="scientific">Flavobacterium profundi</name>
    <dbReference type="NCBI Taxonomy" id="1774945"/>
    <lineage>
        <taxon>Bacteria</taxon>
        <taxon>Pseudomonadati</taxon>
        <taxon>Bacteroidota</taxon>
        <taxon>Flavobacteriia</taxon>
        <taxon>Flavobacteriales</taxon>
        <taxon>Flavobacteriaceae</taxon>
        <taxon>Flavobacterium</taxon>
    </lineage>
</organism>
<dbReference type="NCBIfam" id="TIGR04183">
    <property type="entry name" value="Por_Secre_tail"/>
    <property type="match status" value="1"/>
</dbReference>
<evidence type="ECO:0000259" key="2">
    <source>
        <dbReference type="Pfam" id="PF18962"/>
    </source>
</evidence>
<sequence length="282" mass="32208">MIKKLHVLFFSLLFTFVFSQSYTPILNNSKWNLTVANFGGSYNFVINEGVDVVVGAYTYKKFVDPFFNNEVYIREDVASKRVYRLVNSVDQLLYDFSLQVSDMITLSNGNTYTVTSITDVTVNGGTRKKYNLYNFAGGETWIEGVGSNRHPLFPSYELPSDPYVYMTCSSQNGQDVYNHGLANDATPTDCSMLSTDDYHLNDKNIVFYPNPFQQELTITSETRLENAKLRMFNSLGQLVRLIENINGNSFTIYRDNLNDGIYLFELLENSKVVKKSKIIIKN</sequence>
<accession>A0A6I4IRV1</accession>
<comment type="caution">
    <text evidence="3">The sequence shown here is derived from an EMBL/GenBank/DDBJ whole genome shotgun (WGS) entry which is preliminary data.</text>
</comment>
<proteinExistence type="predicted"/>
<dbReference type="AlphaFoldDB" id="A0A6I4IRV1"/>